<evidence type="ECO:0000256" key="1">
    <source>
        <dbReference type="ARBA" id="ARBA00004429"/>
    </source>
</evidence>
<sequence>MNLVKDIHKKILQIAVPITLQGLITSTINLVDVFMIGQIGEAAIAAVGLANQIMMLLIISLFGVSSAGVIFVSQFYGIKDFSSIRKVIAFCSLLALVVTAAFFCAAFFISDVLMQLFTTDVDVLLLAENYLRIVAISYFFSASTITLAQMLSGIGHTKEAMYASALALVINVALNYVLIFGHFGFPQLGVAGAAIATTCARLVECLLLFFLAHSRNYPVFVSLSDFKNIEQSFIYRYLKTALPVIGSYTCWALGTTTLMAIYARMGTDTLVSVNIFNSLEKIAMTGIIALSCATGIIIGHELGRNNIAKAVSIAKEINIIAVIFAAVIAVILANFIDPIIGLYDLESGTRVMARKLTLFFCLLLPLITVNSINMMGTLKSGGETRYIFLVDTVCMWGTSVPLAMACVQLNFPVVYVYLIAIGGGEAVKLTLSGVRVVRLKWAKSLT</sequence>
<dbReference type="PANTHER" id="PTHR42925:SF2">
    <property type="entry name" value="NA+ DRIVEN MULTIDRUG EFFLUX PUMP"/>
    <property type="match status" value="1"/>
</dbReference>
<comment type="caution">
    <text evidence="10">The sequence shown here is derived from an EMBL/GenBank/DDBJ whole genome shotgun (WGS) entry which is preliminary data.</text>
</comment>
<feature type="transmembrane region" description="Helical" evidence="9">
    <location>
        <begin position="356"/>
        <end position="374"/>
    </location>
</feature>
<feature type="transmembrane region" description="Helical" evidence="9">
    <location>
        <begin position="282"/>
        <end position="299"/>
    </location>
</feature>
<accession>A0A3S3R0B4</accession>
<keyword evidence="11" id="KW-1185">Reference proteome</keyword>
<dbReference type="PANTHER" id="PTHR42925">
    <property type="entry name" value="MULTIDRUG AND TOXIN EFFLUX PROTEIN MATE FAMILY"/>
    <property type="match status" value="1"/>
</dbReference>
<gene>
    <name evidence="10" type="ORF">EDI28_13890</name>
</gene>
<dbReference type="EMBL" id="RJLM01000005">
    <property type="protein sequence ID" value="RWX54834.1"/>
    <property type="molecule type" value="Genomic_DNA"/>
</dbReference>
<comment type="subcellular location">
    <subcellularLocation>
        <location evidence="1">Cell inner membrane</location>
        <topology evidence="1">Multi-pass membrane protein</topology>
    </subcellularLocation>
</comment>
<keyword evidence="7 9" id="KW-0472">Membrane</keyword>
<evidence type="ECO:0000256" key="8">
    <source>
        <dbReference type="ARBA" id="ARBA00030855"/>
    </source>
</evidence>
<dbReference type="GO" id="GO:0005886">
    <property type="term" value="C:plasma membrane"/>
    <property type="evidence" value="ECO:0007669"/>
    <property type="project" value="UniProtKB-SubCell"/>
</dbReference>
<dbReference type="InterPro" id="IPR048279">
    <property type="entry name" value="MdtK-like"/>
</dbReference>
<proteinExistence type="predicted"/>
<keyword evidence="6 9" id="KW-1133">Transmembrane helix</keyword>
<evidence type="ECO:0000256" key="7">
    <source>
        <dbReference type="ARBA" id="ARBA00023136"/>
    </source>
</evidence>
<keyword evidence="5 9" id="KW-0812">Transmembrane</keyword>
<evidence type="ECO:0000313" key="11">
    <source>
        <dbReference type="Proteomes" id="UP000287563"/>
    </source>
</evidence>
<dbReference type="Pfam" id="PF01554">
    <property type="entry name" value="MatE"/>
    <property type="match status" value="2"/>
</dbReference>
<dbReference type="GO" id="GO:0042910">
    <property type="term" value="F:xenobiotic transmembrane transporter activity"/>
    <property type="evidence" value="ECO:0007669"/>
    <property type="project" value="InterPro"/>
</dbReference>
<keyword evidence="4" id="KW-1003">Cell membrane</keyword>
<feature type="transmembrane region" description="Helical" evidence="9">
    <location>
        <begin position="386"/>
        <end position="411"/>
    </location>
</feature>
<evidence type="ECO:0000313" key="10">
    <source>
        <dbReference type="EMBL" id="RWX54834.1"/>
    </source>
</evidence>
<dbReference type="InterPro" id="IPR047135">
    <property type="entry name" value="YsiQ"/>
</dbReference>
<dbReference type="CDD" id="cd13134">
    <property type="entry name" value="MATE_like_8"/>
    <property type="match status" value="1"/>
</dbReference>
<evidence type="ECO:0000256" key="4">
    <source>
        <dbReference type="ARBA" id="ARBA00022475"/>
    </source>
</evidence>
<feature type="transmembrane region" description="Helical" evidence="9">
    <location>
        <begin position="319"/>
        <end position="336"/>
    </location>
</feature>
<organism evidence="10 11">
    <name type="scientific">Photobacterium chitinilyticum</name>
    <dbReference type="NCBI Taxonomy" id="2485123"/>
    <lineage>
        <taxon>Bacteria</taxon>
        <taxon>Pseudomonadati</taxon>
        <taxon>Pseudomonadota</taxon>
        <taxon>Gammaproteobacteria</taxon>
        <taxon>Vibrionales</taxon>
        <taxon>Vibrionaceae</taxon>
        <taxon>Photobacterium</taxon>
    </lineage>
</organism>
<dbReference type="NCBIfam" id="TIGR00797">
    <property type="entry name" value="matE"/>
    <property type="match status" value="1"/>
</dbReference>
<dbReference type="AlphaFoldDB" id="A0A3S3R0B4"/>
<protein>
    <recommendedName>
        <fullName evidence="2">Multidrug resistance protein NorM</fullName>
    </recommendedName>
    <alternativeName>
        <fullName evidence="8">Na(+)/drug antiporter</fullName>
    </alternativeName>
</protein>
<dbReference type="Proteomes" id="UP000287563">
    <property type="component" value="Unassembled WGS sequence"/>
</dbReference>
<dbReference type="GO" id="GO:0015297">
    <property type="term" value="F:antiporter activity"/>
    <property type="evidence" value="ECO:0007669"/>
    <property type="project" value="InterPro"/>
</dbReference>
<feature type="transmembrane region" description="Helical" evidence="9">
    <location>
        <begin position="417"/>
        <end position="437"/>
    </location>
</feature>
<dbReference type="PIRSF" id="PIRSF006603">
    <property type="entry name" value="DinF"/>
    <property type="match status" value="1"/>
</dbReference>
<evidence type="ECO:0000256" key="3">
    <source>
        <dbReference type="ARBA" id="ARBA00022448"/>
    </source>
</evidence>
<dbReference type="InterPro" id="IPR002528">
    <property type="entry name" value="MATE_fam"/>
</dbReference>
<feature type="transmembrane region" description="Helical" evidence="9">
    <location>
        <begin position="12"/>
        <end position="36"/>
    </location>
</feature>
<evidence type="ECO:0000256" key="2">
    <source>
        <dbReference type="ARBA" id="ARBA00013489"/>
    </source>
</evidence>
<reference evidence="10 11" key="1">
    <citation type="submission" date="2018-11" db="EMBL/GenBank/DDBJ databases">
        <title>Photobacterium sp. BEI247 sp. nov., a marine bacterium isolated from Yongle Blue Hole in the South China Sea.</title>
        <authorList>
            <person name="Wang X."/>
        </authorList>
    </citation>
    <scope>NUCLEOTIDE SEQUENCE [LARGE SCALE GENOMIC DNA]</scope>
    <source>
        <strain evidence="11">BEI247</strain>
    </source>
</reference>
<dbReference type="OrthoDB" id="9780160at2"/>
<evidence type="ECO:0000256" key="9">
    <source>
        <dbReference type="SAM" id="Phobius"/>
    </source>
</evidence>
<evidence type="ECO:0000256" key="6">
    <source>
        <dbReference type="ARBA" id="ARBA00022989"/>
    </source>
</evidence>
<name>A0A3S3R0B4_9GAMM</name>
<keyword evidence="3" id="KW-0813">Transport</keyword>
<feature type="transmembrane region" description="Helical" evidence="9">
    <location>
        <begin position="87"/>
        <end position="109"/>
    </location>
</feature>
<feature type="transmembrane region" description="Helical" evidence="9">
    <location>
        <begin position="42"/>
        <end position="75"/>
    </location>
</feature>
<feature type="transmembrane region" description="Helical" evidence="9">
    <location>
        <begin position="241"/>
        <end position="262"/>
    </location>
</feature>
<evidence type="ECO:0000256" key="5">
    <source>
        <dbReference type="ARBA" id="ARBA00022692"/>
    </source>
</evidence>
<feature type="transmembrane region" description="Helical" evidence="9">
    <location>
        <begin position="189"/>
        <end position="212"/>
    </location>
</feature>
<feature type="transmembrane region" description="Helical" evidence="9">
    <location>
        <begin position="160"/>
        <end position="183"/>
    </location>
</feature>
<feature type="transmembrane region" description="Helical" evidence="9">
    <location>
        <begin position="129"/>
        <end position="148"/>
    </location>
</feature>